<dbReference type="EMBL" id="LAZR01000243">
    <property type="protein sequence ID" value="KKN79717.1"/>
    <property type="molecule type" value="Genomic_DNA"/>
</dbReference>
<gene>
    <name evidence="1" type="ORF">LCGC14_0337390</name>
</gene>
<name>A0A0F9TXN1_9ZZZZ</name>
<dbReference type="AlphaFoldDB" id="A0A0F9TXN1"/>
<sequence length="130" mass="15182">MSHTPKKYDDCLEKQAKGGMIPPPCMPTPHTPEEGLRNIKTRCRSLGMTLKEFIVKYIPNNPSTFYEHIKYGQLRYTNILIVTKVLRLNPQDYMVDTIKIDEASAKRRVYRYVKKQHTNENIEDLGELLL</sequence>
<evidence type="ECO:0000313" key="1">
    <source>
        <dbReference type="EMBL" id="KKN79717.1"/>
    </source>
</evidence>
<organism evidence="1">
    <name type="scientific">marine sediment metagenome</name>
    <dbReference type="NCBI Taxonomy" id="412755"/>
    <lineage>
        <taxon>unclassified sequences</taxon>
        <taxon>metagenomes</taxon>
        <taxon>ecological metagenomes</taxon>
    </lineage>
</organism>
<protein>
    <submittedName>
        <fullName evidence="1">Uncharacterized protein</fullName>
    </submittedName>
</protein>
<comment type="caution">
    <text evidence="1">The sequence shown here is derived from an EMBL/GenBank/DDBJ whole genome shotgun (WGS) entry which is preliminary data.</text>
</comment>
<reference evidence="1" key="1">
    <citation type="journal article" date="2015" name="Nature">
        <title>Complex archaea that bridge the gap between prokaryotes and eukaryotes.</title>
        <authorList>
            <person name="Spang A."/>
            <person name="Saw J.H."/>
            <person name="Jorgensen S.L."/>
            <person name="Zaremba-Niedzwiedzka K."/>
            <person name="Martijn J."/>
            <person name="Lind A.E."/>
            <person name="van Eijk R."/>
            <person name="Schleper C."/>
            <person name="Guy L."/>
            <person name="Ettema T.J."/>
        </authorList>
    </citation>
    <scope>NUCLEOTIDE SEQUENCE</scope>
</reference>
<accession>A0A0F9TXN1</accession>
<proteinExistence type="predicted"/>